<protein>
    <submittedName>
        <fullName evidence="1">Uncharacterized protein</fullName>
    </submittedName>
</protein>
<dbReference type="EMBL" id="GBXM01059649">
    <property type="protein sequence ID" value="JAH48928.1"/>
    <property type="molecule type" value="Transcribed_RNA"/>
</dbReference>
<name>A0A0E9T857_ANGAN</name>
<sequence length="9" mass="1125">MYNNSLIRD</sequence>
<reference evidence="1" key="1">
    <citation type="submission" date="2014-11" db="EMBL/GenBank/DDBJ databases">
        <authorList>
            <person name="Amaro Gonzalez C."/>
        </authorList>
    </citation>
    <scope>NUCLEOTIDE SEQUENCE</scope>
</reference>
<evidence type="ECO:0000313" key="1">
    <source>
        <dbReference type="EMBL" id="JAH48928.1"/>
    </source>
</evidence>
<organism evidence="1">
    <name type="scientific">Anguilla anguilla</name>
    <name type="common">European freshwater eel</name>
    <name type="synonym">Muraena anguilla</name>
    <dbReference type="NCBI Taxonomy" id="7936"/>
    <lineage>
        <taxon>Eukaryota</taxon>
        <taxon>Metazoa</taxon>
        <taxon>Chordata</taxon>
        <taxon>Craniata</taxon>
        <taxon>Vertebrata</taxon>
        <taxon>Euteleostomi</taxon>
        <taxon>Actinopterygii</taxon>
        <taxon>Neopterygii</taxon>
        <taxon>Teleostei</taxon>
        <taxon>Anguilliformes</taxon>
        <taxon>Anguillidae</taxon>
        <taxon>Anguilla</taxon>
    </lineage>
</organism>
<proteinExistence type="predicted"/>
<accession>A0A0E9T857</accession>
<reference evidence="1" key="2">
    <citation type="journal article" date="2015" name="Fish Shellfish Immunol.">
        <title>Early steps in the European eel (Anguilla anguilla)-Vibrio vulnificus interaction in the gills: Role of the RtxA13 toxin.</title>
        <authorList>
            <person name="Callol A."/>
            <person name="Pajuelo D."/>
            <person name="Ebbesson L."/>
            <person name="Teles M."/>
            <person name="MacKenzie S."/>
            <person name="Amaro C."/>
        </authorList>
    </citation>
    <scope>NUCLEOTIDE SEQUENCE</scope>
</reference>